<dbReference type="AlphaFoldDB" id="A0A6G9IA05"/>
<proteinExistence type="inferred from homology"/>
<comment type="similarity">
    <text evidence="2 7">Belongs to the thioredoxin family. DsbC subfamily.</text>
</comment>
<keyword evidence="5" id="KW-1015">Disulfide bond</keyword>
<dbReference type="Proteomes" id="UP000501168">
    <property type="component" value="Chromosome"/>
</dbReference>
<dbReference type="SUPFAM" id="SSF52833">
    <property type="entry name" value="Thioredoxin-like"/>
    <property type="match status" value="1"/>
</dbReference>
<dbReference type="PANTHER" id="PTHR35272">
    <property type="entry name" value="THIOL:DISULFIDE INTERCHANGE PROTEIN DSBC-RELATED"/>
    <property type="match status" value="1"/>
</dbReference>
<keyword evidence="10" id="KW-0413">Isomerase</keyword>
<dbReference type="GO" id="GO:0042597">
    <property type="term" value="C:periplasmic space"/>
    <property type="evidence" value="ECO:0007669"/>
    <property type="project" value="UniProtKB-SubCell"/>
</dbReference>
<dbReference type="SUPFAM" id="SSF54423">
    <property type="entry name" value="DsbC/DsbG N-terminal domain-like"/>
    <property type="match status" value="1"/>
</dbReference>
<dbReference type="Pfam" id="PF10411">
    <property type="entry name" value="DsbC_N"/>
    <property type="match status" value="1"/>
</dbReference>
<dbReference type="InterPro" id="IPR051470">
    <property type="entry name" value="Thiol:disulfide_interchange"/>
</dbReference>
<feature type="domain" description="Disulphide bond isomerase DsbC/G N-terminal" evidence="8">
    <location>
        <begin position="18"/>
        <end position="85"/>
    </location>
</feature>
<comment type="function">
    <text evidence="7">Required for disulfide bond formation in some periplasmic proteins. Acts by transferring its disulfide bond to other proteins and is reduced in the process.</text>
</comment>
<dbReference type="NCBIfam" id="NF008129">
    <property type="entry name" value="PRK10877.1"/>
    <property type="match status" value="1"/>
</dbReference>
<dbReference type="CDD" id="cd03020">
    <property type="entry name" value="DsbA_DsbC_DsbG"/>
    <property type="match status" value="1"/>
</dbReference>
<feature type="domain" description="Thioredoxin-like fold" evidence="9">
    <location>
        <begin position="106"/>
        <end position="230"/>
    </location>
</feature>
<dbReference type="KEGG" id="orb:IPMB12_01175"/>
<dbReference type="EMBL" id="CP050253">
    <property type="protein sequence ID" value="QIQ20410.1"/>
    <property type="molecule type" value="Genomic_DNA"/>
</dbReference>
<dbReference type="Pfam" id="PF13098">
    <property type="entry name" value="Thioredoxin_2"/>
    <property type="match status" value="1"/>
</dbReference>
<dbReference type="InterPro" id="IPR033954">
    <property type="entry name" value="DiS-bond_Isoase_DsbC/G"/>
</dbReference>
<evidence type="ECO:0000256" key="3">
    <source>
        <dbReference type="ARBA" id="ARBA00022729"/>
    </source>
</evidence>
<evidence type="ECO:0000256" key="7">
    <source>
        <dbReference type="RuleBase" id="RU364038"/>
    </source>
</evidence>
<dbReference type="Gene3D" id="3.10.450.70">
    <property type="entry name" value="Disulphide bond isomerase, DsbC/G, N-terminal"/>
    <property type="match status" value="1"/>
</dbReference>
<dbReference type="PANTHER" id="PTHR35272:SF3">
    <property type="entry name" value="THIOL:DISULFIDE INTERCHANGE PROTEIN DSBC"/>
    <property type="match status" value="1"/>
</dbReference>
<dbReference type="InterPro" id="IPR036249">
    <property type="entry name" value="Thioredoxin-like_sf"/>
</dbReference>
<dbReference type="InterPro" id="IPR009094">
    <property type="entry name" value="DiS-bond_isomerase_DsbC/G_N_sf"/>
</dbReference>
<evidence type="ECO:0000256" key="1">
    <source>
        <dbReference type="ARBA" id="ARBA00004418"/>
    </source>
</evidence>
<evidence type="ECO:0000313" key="10">
    <source>
        <dbReference type="EMBL" id="QIQ20410.1"/>
    </source>
</evidence>
<dbReference type="RefSeq" id="WP_166914134.1">
    <property type="nucleotide sequence ID" value="NZ_CP050253.1"/>
</dbReference>
<keyword evidence="11" id="KW-1185">Reference proteome</keyword>
<evidence type="ECO:0000313" key="11">
    <source>
        <dbReference type="Proteomes" id="UP000501168"/>
    </source>
</evidence>
<evidence type="ECO:0000259" key="9">
    <source>
        <dbReference type="Pfam" id="PF13098"/>
    </source>
</evidence>
<sequence>MKKIIVSLGLIGSLVAGNALANDKDILNTLNNLGVQSNGVKITSSPISGLKTVLTPQGIFYVSDDGKYVSQGPIYNVQNGNPENIANSIIADLVKSVIKDAIVYKAANEKYVITVFTDITCSYCKKLHDEADEYNKLGITIRYLAYPRQGLDNQVAKDMQSIWSSSDRRAALDNAYKGGRVVAANSMVPYVANHYQIGRQIGITGTPAIVLADGQLVSGYVPPAELKTMLDRRFGN</sequence>
<evidence type="ECO:0000259" key="8">
    <source>
        <dbReference type="Pfam" id="PF10411"/>
    </source>
</evidence>
<feature type="signal peptide" evidence="7">
    <location>
        <begin position="1"/>
        <end position="21"/>
    </location>
</feature>
<dbReference type="FunCoup" id="A0A6G9IA05">
    <property type="interactions" value="107"/>
</dbReference>
<protein>
    <recommendedName>
        <fullName evidence="7">Thiol:disulfide interchange protein</fullName>
    </recommendedName>
</protein>
<organism evidence="10 11">
    <name type="scientific">Zophobihabitans entericus</name>
    <dbReference type="NCBI Taxonomy" id="1635327"/>
    <lineage>
        <taxon>Bacteria</taxon>
        <taxon>Pseudomonadati</taxon>
        <taxon>Pseudomonadota</taxon>
        <taxon>Gammaproteobacteria</taxon>
        <taxon>Orbales</taxon>
        <taxon>Orbaceae</taxon>
        <taxon>Zophobihabitans</taxon>
    </lineage>
</organism>
<reference evidence="10 11" key="1">
    <citation type="submission" date="2020-03" db="EMBL/GenBank/DDBJ databases">
        <title>Complete genome sequence of Orbus sp. IPMB12 (BCRC 80908).</title>
        <authorList>
            <person name="Lo W.-S."/>
            <person name="Chang T.-H."/>
            <person name="Kuo C.-H."/>
        </authorList>
    </citation>
    <scope>NUCLEOTIDE SEQUENCE [LARGE SCALE GENOMIC DNA]</scope>
    <source>
        <strain evidence="10 11">IPMB12</strain>
    </source>
</reference>
<name>A0A6G9IA05_9GAMM</name>
<dbReference type="InParanoid" id="A0A6G9IA05"/>
<evidence type="ECO:0000256" key="5">
    <source>
        <dbReference type="ARBA" id="ARBA00023157"/>
    </source>
</evidence>
<dbReference type="Gene3D" id="3.40.30.10">
    <property type="entry name" value="Glutaredoxin"/>
    <property type="match status" value="1"/>
</dbReference>
<accession>A0A6G9IA05</accession>
<evidence type="ECO:0000256" key="6">
    <source>
        <dbReference type="ARBA" id="ARBA00023284"/>
    </source>
</evidence>
<evidence type="ECO:0000256" key="2">
    <source>
        <dbReference type="ARBA" id="ARBA00009813"/>
    </source>
</evidence>
<feature type="chain" id="PRO_5026371444" description="Thiol:disulfide interchange protein" evidence="7">
    <location>
        <begin position="22"/>
        <end position="236"/>
    </location>
</feature>
<dbReference type="InterPro" id="IPR018950">
    <property type="entry name" value="DiS-bond_isomerase_DsbC/G_N"/>
</dbReference>
<comment type="subcellular location">
    <subcellularLocation>
        <location evidence="1 7">Periplasm</location>
    </subcellularLocation>
</comment>
<keyword evidence="4 7" id="KW-0574">Periplasm</keyword>
<dbReference type="GO" id="GO:0016853">
    <property type="term" value="F:isomerase activity"/>
    <property type="evidence" value="ECO:0007669"/>
    <property type="project" value="UniProtKB-KW"/>
</dbReference>
<keyword evidence="6 7" id="KW-0676">Redox-active center</keyword>
<gene>
    <name evidence="10" type="primary">dsbC</name>
    <name evidence="10" type="ORF">IPMB12_01175</name>
</gene>
<keyword evidence="3 7" id="KW-0732">Signal</keyword>
<evidence type="ECO:0000256" key="4">
    <source>
        <dbReference type="ARBA" id="ARBA00022764"/>
    </source>
</evidence>
<dbReference type="InterPro" id="IPR012336">
    <property type="entry name" value="Thioredoxin-like_fold"/>
</dbReference>